<dbReference type="InterPro" id="IPR037883">
    <property type="entry name" value="Knr4/Smi1-like_sf"/>
</dbReference>
<evidence type="ECO:0000313" key="2">
    <source>
        <dbReference type="EMBL" id="MEK8035049.1"/>
    </source>
</evidence>
<proteinExistence type="predicted"/>
<dbReference type="InterPro" id="IPR018958">
    <property type="entry name" value="Knr4/Smi1-like_dom"/>
</dbReference>
<dbReference type="SUPFAM" id="SSF160631">
    <property type="entry name" value="SMI1/KNR4-like"/>
    <property type="match status" value="1"/>
</dbReference>
<name>A0ABU9BYI9_9BURK</name>
<dbReference type="Proteomes" id="UP001371218">
    <property type="component" value="Unassembled WGS sequence"/>
</dbReference>
<feature type="domain" description="Knr4/Smi1-like" evidence="1">
    <location>
        <begin position="2"/>
        <end position="97"/>
    </location>
</feature>
<dbReference type="Pfam" id="PF09346">
    <property type="entry name" value="SMI1_KNR4"/>
    <property type="match status" value="1"/>
</dbReference>
<keyword evidence="3" id="KW-1185">Reference proteome</keyword>
<dbReference type="RefSeq" id="WP_341429484.1">
    <property type="nucleotide sequence ID" value="NZ_JBBUTG010000059.1"/>
</dbReference>
<evidence type="ECO:0000259" key="1">
    <source>
        <dbReference type="Pfam" id="PF09346"/>
    </source>
</evidence>
<gene>
    <name evidence="2" type="ORF">AACH06_29890</name>
</gene>
<dbReference type="EMBL" id="JBBUTG010000059">
    <property type="protein sequence ID" value="MEK8035049.1"/>
    <property type="molecule type" value="Genomic_DNA"/>
</dbReference>
<protein>
    <submittedName>
        <fullName evidence="2">SMI1/KNR4 family protein</fullName>
    </submittedName>
</protein>
<comment type="caution">
    <text evidence="2">The sequence shown here is derived from an EMBL/GenBank/DDBJ whole genome shotgun (WGS) entry which is preliminary data.</text>
</comment>
<accession>A0ABU9BYI9</accession>
<sequence length="122" mass="13531">MSEADIELVERHIETELPQDLKAWLLAVGYGDLDEALSFRSEWFKKVEQGELKGAVVFAQDELGNFYGFLASGAIVFFSRSAPEYAVLASGFASFMAELEARDFKVVQWAGSVPALPYAWDA</sequence>
<organism evidence="2 3">
    <name type="scientific">Ideonella lacteola</name>
    <dbReference type="NCBI Taxonomy" id="2984193"/>
    <lineage>
        <taxon>Bacteria</taxon>
        <taxon>Pseudomonadati</taxon>
        <taxon>Pseudomonadota</taxon>
        <taxon>Betaproteobacteria</taxon>
        <taxon>Burkholderiales</taxon>
        <taxon>Sphaerotilaceae</taxon>
        <taxon>Ideonella</taxon>
    </lineage>
</organism>
<evidence type="ECO:0000313" key="3">
    <source>
        <dbReference type="Proteomes" id="UP001371218"/>
    </source>
</evidence>
<reference evidence="2 3" key="1">
    <citation type="submission" date="2024-04" db="EMBL/GenBank/DDBJ databases">
        <title>Novel species of the genus Ideonella isolated from streams.</title>
        <authorList>
            <person name="Lu H."/>
        </authorList>
    </citation>
    <scope>NUCLEOTIDE SEQUENCE [LARGE SCALE GENOMIC DNA]</scope>
    <source>
        <strain evidence="2 3">DXS29W</strain>
    </source>
</reference>